<gene>
    <name evidence="8" type="primary">ERG3_2</name>
    <name evidence="8" type="ORF">BGZ99_008752</name>
</gene>
<dbReference type="AlphaFoldDB" id="A0A9P6RA93"/>
<dbReference type="GO" id="GO:0016020">
    <property type="term" value="C:membrane"/>
    <property type="evidence" value="ECO:0007669"/>
    <property type="project" value="UniProtKB-SubCell"/>
</dbReference>
<evidence type="ECO:0000256" key="4">
    <source>
        <dbReference type="ARBA" id="ARBA00023136"/>
    </source>
</evidence>
<keyword evidence="2 6" id="KW-0812">Transmembrane</keyword>
<evidence type="ECO:0000313" key="9">
    <source>
        <dbReference type="Proteomes" id="UP000738325"/>
    </source>
</evidence>
<dbReference type="Pfam" id="PF04116">
    <property type="entry name" value="FA_hydroxylase"/>
    <property type="match status" value="1"/>
</dbReference>
<evidence type="ECO:0000256" key="6">
    <source>
        <dbReference type="SAM" id="Phobius"/>
    </source>
</evidence>
<reference evidence="8" key="1">
    <citation type="journal article" date="2020" name="Fungal Divers.">
        <title>Resolving the Mortierellaceae phylogeny through synthesis of multi-gene phylogenetics and phylogenomics.</title>
        <authorList>
            <person name="Vandepol N."/>
            <person name="Liber J."/>
            <person name="Desiro A."/>
            <person name="Na H."/>
            <person name="Kennedy M."/>
            <person name="Barry K."/>
            <person name="Grigoriev I.V."/>
            <person name="Miller A.N."/>
            <person name="O'Donnell K."/>
            <person name="Stajich J.E."/>
            <person name="Bonito G."/>
        </authorList>
    </citation>
    <scope>NUCLEOTIDE SEQUENCE</scope>
    <source>
        <strain evidence="8">REB-010B</strain>
    </source>
</reference>
<keyword evidence="3 6" id="KW-1133">Transmembrane helix</keyword>
<dbReference type="Proteomes" id="UP000738325">
    <property type="component" value="Unassembled WGS sequence"/>
</dbReference>
<feature type="compositionally biased region" description="Basic and acidic residues" evidence="5">
    <location>
        <begin position="377"/>
        <end position="397"/>
    </location>
</feature>
<sequence>MDDTLKLADQYVFNFIYGSLPAIPIPDLVAGIAAIPKWSDYPSLLSSSSSSPLDTLTALARNVASSTFASNLTLNTLPADNILRQILSLFVITYAGALVMYFGMAYPSYLFVFDKNYKKHPRYLKNQVKLEIQMSMKALPSISFMTVPFLLGQVRGWSQLYTHIHSRDDIAPATFNPPTSTIQQSIAAAVVSATGANATAAAASAAKTAARAANFGPLAPLVKPFLDGWGYVAVSIVLFLIFTDFGGYWSHRLLHHPLVYKRLHKPHHKFIVPTPFASNAFHPLDGFFQSTHYHIFVFLVPMQKNIYVLLFALSNLLSVLIHDGEYWTTGSMFNSSAHHAVHHLYFNYNYGGYWTFWDRIGGSYRKPDDSMFNPTQKMDKSVWKKQARDTDTYDDNGKPTAASDQTFKVGAH</sequence>
<evidence type="ECO:0000313" key="8">
    <source>
        <dbReference type="EMBL" id="KAG0313549.1"/>
    </source>
</evidence>
<feature type="region of interest" description="Disordered" evidence="5">
    <location>
        <begin position="371"/>
        <end position="412"/>
    </location>
</feature>
<keyword evidence="9" id="KW-1185">Reference proteome</keyword>
<feature type="transmembrane region" description="Helical" evidence="6">
    <location>
        <begin position="228"/>
        <end position="249"/>
    </location>
</feature>
<keyword evidence="4 6" id="KW-0472">Membrane</keyword>
<name>A0A9P6RA93_9FUNG</name>
<evidence type="ECO:0000256" key="3">
    <source>
        <dbReference type="ARBA" id="ARBA00022989"/>
    </source>
</evidence>
<evidence type="ECO:0000256" key="2">
    <source>
        <dbReference type="ARBA" id="ARBA00022692"/>
    </source>
</evidence>
<dbReference type="GO" id="GO:0008610">
    <property type="term" value="P:lipid biosynthetic process"/>
    <property type="evidence" value="ECO:0007669"/>
    <property type="project" value="InterPro"/>
</dbReference>
<feature type="domain" description="Fatty acid hydroxylase" evidence="7">
    <location>
        <begin position="237"/>
        <end position="362"/>
    </location>
</feature>
<protein>
    <submittedName>
        <fullName evidence="8">C-5 sterol desaturase</fullName>
    </submittedName>
</protein>
<dbReference type="InterPro" id="IPR050307">
    <property type="entry name" value="Sterol_Desaturase_Related"/>
</dbReference>
<dbReference type="EMBL" id="JAAAIP010000698">
    <property type="protein sequence ID" value="KAG0313549.1"/>
    <property type="molecule type" value="Genomic_DNA"/>
</dbReference>
<comment type="caution">
    <text evidence="8">The sequence shown here is derived from an EMBL/GenBank/DDBJ whole genome shotgun (WGS) entry which is preliminary data.</text>
</comment>
<organism evidence="8 9">
    <name type="scientific">Dissophora globulifera</name>
    <dbReference type="NCBI Taxonomy" id="979702"/>
    <lineage>
        <taxon>Eukaryota</taxon>
        <taxon>Fungi</taxon>
        <taxon>Fungi incertae sedis</taxon>
        <taxon>Mucoromycota</taxon>
        <taxon>Mortierellomycotina</taxon>
        <taxon>Mortierellomycetes</taxon>
        <taxon>Mortierellales</taxon>
        <taxon>Mortierellaceae</taxon>
        <taxon>Dissophora</taxon>
    </lineage>
</organism>
<feature type="transmembrane region" description="Helical" evidence="6">
    <location>
        <begin position="86"/>
        <end position="113"/>
    </location>
</feature>
<accession>A0A9P6RA93</accession>
<dbReference type="InterPro" id="IPR006694">
    <property type="entry name" value="Fatty_acid_hydroxylase"/>
</dbReference>
<evidence type="ECO:0000256" key="5">
    <source>
        <dbReference type="SAM" id="MobiDB-lite"/>
    </source>
</evidence>
<dbReference type="OrthoDB" id="6354873at2759"/>
<dbReference type="GO" id="GO:0005506">
    <property type="term" value="F:iron ion binding"/>
    <property type="evidence" value="ECO:0007669"/>
    <property type="project" value="InterPro"/>
</dbReference>
<feature type="transmembrane region" description="Helical" evidence="6">
    <location>
        <begin position="12"/>
        <end position="35"/>
    </location>
</feature>
<dbReference type="GO" id="GO:0016491">
    <property type="term" value="F:oxidoreductase activity"/>
    <property type="evidence" value="ECO:0007669"/>
    <property type="project" value="InterPro"/>
</dbReference>
<comment type="subcellular location">
    <subcellularLocation>
        <location evidence="1">Membrane</location>
    </subcellularLocation>
</comment>
<proteinExistence type="predicted"/>
<dbReference type="PANTHER" id="PTHR11863">
    <property type="entry name" value="STEROL DESATURASE"/>
    <property type="match status" value="1"/>
</dbReference>
<evidence type="ECO:0000259" key="7">
    <source>
        <dbReference type="Pfam" id="PF04116"/>
    </source>
</evidence>
<evidence type="ECO:0000256" key="1">
    <source>
        <dbReference type="ARBA" id="ARBA00004370"/>
    </source>
</evidence>